<dbReference type="GeneID" id="18809229"/>
<dbReference type="RefSeq" id="XP_007319436.1">
    <property type="nucleotide sequence ID" value="XM_007319374.1"/>
</dbReference>
<dbReference type="Pfam" id="PF13358">
    <property type="entry name" value="DDE_3"/>
    <property type="match status" value="1"/>
</dbReference>
<dbReference type="AlphaFoldDB" id="F8NYK3"/>
<sequence length="124" mass="14904">ILKDELLNTLQYYGFNPPDIIFQQDNDPKHTCKKVKEWLYDQGFRTMVWPPAQSPNLNYIKYRWGCLKRRLAEYEHPPNGMEELWERIQVEWEKIAVAECCNLIESIPRRIQVVLKAKIGYTKY</sequence>
<proteinExistence type="predicted"/>
<gene>
    <name evidence="2" type="ORF">SERLADRAFT_349832</name>
</gene>
<name>F8NYK3_SERL9</name>
<protein>
    <recommendedName>
        <fullName evidence="1">Tc1-like transposase DDE domain-containing protein</fullName>
    </recommendedName>
</protein>
<dbReference type="HOGENOM" id="CLU_033666_12_5_1"/>
<evidence type="ECO:0000259" key="1">
    <source>
        <dbReference type="Pfam" id="PF13358"/>
    </source>
</evidence>
<dbReference type="InterPro" id="IPR038717">
    <property type="entry name" value="Tc1-like_DDE_dom"/>
</dbReference>
<dbReference type="Gene3D" id="3.30.420.10">
    <property type="entry name" value="Ribonuclease H-like superfamily/Ribonuclease H"/>
    <property type="match status" value="1"/>
</dbReference>
<dbReference type="KEGG" id="sla:SERLADRAFT_349832"/>
<dbReference type="EMBL" id="GL945435">
    <property type="protein sequence ID" value="EGO23674.1"/>
    <property type="molecule type" value="Genomic_DNA"/>
</dbReference>
<dbReference type="InterPro" id="IPR036397">
    <property type="entry name" value="RNaseH_sf"/>
</dbReference>
<dbReference type="Proteomes" id="UP000008064">
    <property type="component" value="Unassembled WGS sequence"/>
</dbReference>
<feature type="domain" description="Tc1-like transposase DDE" evidence="1">
    <location>
        <begin position="19"/>
        <end position="73"/>
    </location>
</feature>
<organism>
    <name type="scientific">Serpula lacrymans var. lacrymans (strain S7.9)</name>
    <name type="common">Dry rot fungus</name>
    <dbReference type="NCBI Taxonomy" id="578457"/>
    <lineage>
        <taxon>Eukaryota</taxon>
        <taxon>Fungi</taxon>
        <taxon>Dikarya</taxon>
        <taxon>Basidiomycota</taxon>
        <taxon>Agaricomycotina</taxon>
        <taxon>Agaricomycetes</taxon>
        <taxon>Agaricomycetidae</taxon>
        <taxon>Boletales</taxon>
        <taxon>Coniophorineae</taxon>
        <taxon>Serpulaceae</taxon>
        <taxon>Serpula</taxon>
    </lineage>
</organism>
<evidence type="ECO:0000313" key="2">
    <source>
        <dbReference type="EMBL" id="EGO23674.1"/>
    </source>
</evidence>
<accession>F8NYK3</accession>
<dbReference type="GO" id="GO:0003676">
    <property type="term" value="F:nucleic acid binding"/>
    <property type="evidence" value="ECO:0007669"/>
    <property type="project" value="InterPro"/>
</dbReference>
<dbReference type="OrthoDB" id="3242359at2759"/>
<reference evidence="2" key="1">
    <citation type="submission" date="2011-04" db="EMBL/GenBank/DDBJ databases">
        <title>Evolution of plant cell wall degrading machinery underlies the functional diversity of forest fungi.</title>
        <authorList>
            <consortium name="US DOE Joint Genome Institute (JGI-PGF)"/>
            <person name="Eastwood D.C."/>
            <person name="Floudas D."/>
            <person name="Binder M."/>
            <person name="Majcherczyk A."/>
            <person name="Schneider P."/>
            <person name="Aerts A."/>
            <person name="Asiegbu F.O."/>
            <person name="Baker S.E."/>
            <person name="Barry K."/>
            <person name="Bendiksby M."/>
            <person name="Blumentritt M."/>
            <person name="Coutinho P.M."/>
            <person name="Cullen D."/>
            <person name="Cullen D."/>
            <person name="Gathman A."/>
            <person name="Goodell B."/>
            <person name="Henrissat B."/>
            <person name="Ihrmark K."/>
            <person name="Kauserud H."/>
            <person name="Kohler A."/>
            <person name="LaButti K."/>
            <person name="Lapidus A."/>
            <person name="Lavin J.L."/>
            <person name="Lee Y.-H."/>
            <person name="Lindquist E."/>
            <person name="Lilly W."/>
            <person name="Lucas S."/>
            <person name="Morin E."/>
            <person name="Murat C."/>
            <person name="Oguiza J.A."/>
            <person name="Park J."/>
            <person name="Pisabarro A.G."/>
            <person name="Riley R."/>
            <person name="Rosling A."/>
            <person name="Salamov A."/>
            <person name="Schmidt O."/>
            <person name="Schmutz J."/>
            <person name="Skrede I."/>
            <person name="Stenlid J."/>
            <person name="Wiebenga A."/>
            <person name="Xie X."/>
            <person name="Kues U."/>
            <person name="Hibbett D.S."/>
            <person name="Hoffmeister D."/>
            <person name="Hogberg N."/>
            <person name="Martin F."/>
            <person name="Grigoriev I.V."/>
            <person name="Watkinson S.C."/>
        </authorList>
    </citation>
    <scope>NUCLEOTIDE SEQUENCE</scope>
    <source>
        <strain evidence="2">S7.9</strain>
    </source>
</reference>
<feature type="non-terminal residue" evidence="2">
    <location>
        <position position="1"/>
    </location>
</feature>